<keyword evidence="2" id="KW-0106">Calcium</keyword>
<name>A0AAE1B7R2_9GAST</name>
<gene>
    <name evidence="3" type="ORF">RRG08_028183</name>
</gene>
<keyword evidence="2" id="KW-0564">Palmitate</keyword>
<evidence type="ECO:0000313" key="3">
    <source>
        <dbReference type="EMBL" id="KAK3801173.1"/>
    </source>
</evidence>
<dbReference type="InterPro" id="IPR005552">
    <property type="entry name" value="Scramblase"/>
</dbReference>
<comment type="caution">
    <text evidence="3">The sequence shown here is derived from an EMBL/GenBank/DDBJ whole genome shotgun (WGS) entry which is preliminary data.</text>
</comment>
<dbReference type="EMBL" id="JAWDGP010000361">
    <property type="protein sequence ID" value="KAK3801173.1"/>
    <property type="molecule type" value="Genomic_DNA"/>
</dbReference>
<sequence length="293" mass="32920">MASKGQVISQPGQQYGVEKAQYDQQGMQMNPYPVVVQPGMAPQGGMMMQQPQGMIMQQPQGMMMQAPPNVMIPAGLPPGLAYLAGLSEVKVHQILELAEVLIGWERNNKYDICNSQGQKFMFAKEDTDCCTRQFCGVSRPFQMNITDNMGQPLMALDRPFRCQGSLCWCCCLQEMEIQSPPGVVQGTVKEIWTCWTPKYQVFNAQNQVVFTIVGECCYCKCCTDVIFHVYEGDGDGGQEICSIVKHWGGCREVFGGANDFTINFPADMDLMRKMLLFGATFLIDFNYFEYNRN</sequence>
<keyword evidence="4" id="KW-1185">Reference proteome</keyword>
<dbReference type="GO" id="GO:0017128">
    <property type="term" value="F:phospholipid scramblase activity"/>
    <property type="evidence" value="ECO:0007669"/>
    <property type="project" value="InterPro"/>
</dbReference>
<evidence type="ECO:0000313" key="4">
    <source>
        <dbReference type="Proteomes" id="UP001283361"/>
    </source>
</evidence>
<dbReference type="AlphaFoldDB" id="A0AAE1B7R2"/>
<reference evidence="3" key="1">
    <citation type="journal article" date="2023" name="G3 (Bethesda)">
        <title>A reference genome for the long-term kleptoplast-retaining sea slug Elysia crispata morphotype clarki.</title>
        <authorList>
            <person name="Eastman K.E."/>
            <person name="Pendleton A.L."/>
            <person name="Shaikh M.A."/>
            <person name="Suttiyut T."/>
            <person name="Ogas R."/>
            <person name="Tomko P."/>
            <person name="Gavelis G."/>
            <person name="Widhalm J.R."/>
            <person name="Wisecaver J.H."/>
        </authorList>
    </citation>
    <scope>NUCLEOTIDE SEQUENCE</scope>
    <source>
        <strain evidence="3">ECLA1</strain>
    </source>
</reference>
<dbReference type="PANTHER" id="PTHR23248:SF9">
    <property type="entry name" value="PHOSPHOLIPID SCRAMBLASE"/>
    <property type="match status" value="1"/>
</dbReference>
<protein>
    <recommendedName>
        <fullName evidence="2">Phospholipid scramblase</fullName>
    </recommendedName>
</protein>
<proteinExistence type="inferred from homology"/>
<dbReference type="Pfam" id="PF03803">
    <property type="entry name" value="Scramblase"/>
    <property type="match status" value="1"/>
</dbReference>
<dbReference type="GO" id="GO:0005886">
    <property type="term" value="C:plasma membrane"/>
    <property type="evidence" value="ECO:0007669"/>
    <property type="project" value="TreeGrafter"/>
</dbReference>
<dbReference type="PANTHER" id="PTHR23248">
    <property type="entry name" value="PHOSPHOLIPID SCRAMBLASE-RELATED"/>
    <property type="match status" value="1"/>
</dbReference>
<keyword evidence="2" id="KW-0449">Lipoprotein</keyword>
<evidence type="ECO:0000256" key="1">
    <source>
        <dbReference type="ARBA" id="ARBA00005350"/>
    </source>
</evidence>
<comment type="function">
    <text evidence="2">May mediate accelerated ATP-independent bidirectional transbilayer migration of phospholipids upon binding calcium ions that results in a loss of phospholipid asymmetry in the plasma membrane.</text>
</comment>
<comment type="similarity">
    <text evidence="1 2">Belongs to the phospholipid scramblase family.</text>
</comment>
<organism evidence="3 4">
    <name type="scientific">Elysia crispata</name>
    <name type="common">lettuce slug</name>
    <dbReference type="NCBI Taxonomy" id="231223"/>
    <lineage>
        <taxon>Eukaryota</taxon>
        <taxon>Metazoa</taxon>
        <taxon>Spiralia</taxon>
        <taxon>Lophotrochozoa</taxon>
        <taxon>Mollusca</taxon>
        <taxon>Gastropoda</taxon>
        <taxon>Heterobranchia</taxon>
        <taxon>Euthyneura</taxon>
        <taxon>Panpulmonata</taxon>
        <taxon>Sacoglossa</taxon>
        <taxon>Placobranchoidea</taxon>
        <taxon>Plakobranchidae</taxon>
        <taxon>Elysia</taxon>
    </lineage>
</organism>
<dbReference type="Proteomes" id="UP001283361">
    <property type="component" value="Unassembled WGS sequence"/>
</dbReference>
<accession>A0AAE1B7R2</accession>
<evidence type="ECO:0000256" key="2">
    <source>
        <dbReference type="RuleBase" id="RU363116"/>
    </source>
</evidence>
<comment type="cofactor">
    <cofactor evidence="2">
        <name>Ca(2+)</name>
        <dbReference type="ChEBI" id="CHEBI:29108"/>
    </cofactor>
</comment>